<keyword evidence="1" id="KW-1133">Transmembrane helix</keyword>
<organism evidence="2">
    <name type="scientific">Rhizophora mucronata</name>
    <name type="common">Asiatic mangrove</name>
    <dbReference type="NCBI Taxonomy" id="61149"/>
    <lineage>
        <taxon>Eukaryota</taxon>
        <taxon>Viridiplantae</taxon>
        <taxon>Streptophyta</taxon>
        <taxon>Embryophyta</taxon>
        <taxon>Tracheophyta</taxon>
        <taxon>Spermatophyta</taxon>
        <taxon>Magnoliopsida</taxon>
        <taxon>eudicotyledons</taxon>
        <taxon>Gunneridae</taxon>
        <taxon>Pentapetalae</taxon>
        <taxon>rosids</taxon>
        <taxon>fabids</taxon>
        <taxon>Malpighiales</taxon>
        <taxon>Rhizophoraceae</taxon>
        <taxon>Rhizophora</taxon>
    </lineage>
</organism>
<feature type="transmembrane region" description="Helical" evidence="1">
    <location>
        <begin position="5"/>
        <end position="23"/>
    </location>
</feature>
<keyword evidence="1" id="KW-0812">Transmembrane</keyword>
<protein>
    <submittedName>
        <fullName evidence="2">Uncharacterized protein</fullName>
    </submittedName>
</protein>
<keyword evidence="1" id="KW-0472">Membrane</keyword>
<sequence length="71" mass="8073">MKYTCYAWLLSFLPIMLTCMLVVDVSPLEISQSHLLLPSSSNLSLSIILLKINCLWCADLVHYVLFLLKSL</sequence>
<reference evidence="2" key="1">
    <citation type="submission" date="2018-02" db="EMBL/GenBank/DDBJ databases">
        <title>Rhizophora mucronata_Transcriptome.</title>
        <authorList>
            <person name="Meera S.P."/>
            <person name="Sreeshan A."/>
            <person name="Augustine A."/>
        </authorList>
    </citation>
    <scope>NUCLEOTIDE SEQUENCE</scope>
    <source>
        <tissue evidence="2">Leaf</tissue>
    </source>
</reference>
<dbReference type="AlphaFoldDB" id="A0A2P2IXD8"/>
<feature type="transmembrane region" description="Helical" evidence="1">
    <location>
        <begin position="43"/>
        <end position="68"/>
    </location>
</feature>
<name>A0A2P2IXD8_RHIMU</name>
<dbReference type="EMBL" id="GGEC01005397">
    <property type="protein sequence ID" value="MBW85880.1"/>
    <property type="molecule type" value="Transcribed_RNA"/>
</dbReference>
<evidence type="ECO:0000256" key="1">
    <source>
        <dbReference type="SAM" id="Phobius"/>
    </source>
</evidence>
<proteinExistence type="predicted"/>
<evidence type="ECO:0000313" key="2">
    <source>
        <dbReference type="EMBL" id="MBW85880.1"/>
    </source>
</evidence>
<accession>A0A2P2IXD8</accession>